<dbReference type="Proteomes" id="UP001549184">
    <property type="component" value="Unassembled WGS sequence"/>
</dbReference>
<evidence type="ECO:0000313" key="3">
    <source>
        <dbReference type="Proteomes" id="UP001549184"/>
    </source>
</evidence>
<reference evidence="2 3" key="1">
    <citation type="submission" date="2024-06" db="EMBL/GenBank/DDBJ databases">
        <title>Sorghum-associated microbial communities from plants grown in Nebraska, USA.</title>
        <authorList>
            <person name="Schachtman D."/>
        </authorList>
    </citation>
    <scope>NUCLEOTIDE SEQUENCE [LARGE SCALE GENOMIC DNA]</scope>
    <source>
        <strain evidence="2 3">1073</strain>
    </source>
</reference>
<feature type="signal peptide" evidence="1">
    <location>
        <begin position="1"/>
        <end position="24"/>
    </location>
</feature>
<dbReference type="RefSeq" id="WP_354015177.1">
    <property type="nucleotide sequence ID" value="NZ_JBEPMU010000005.1"/>
</dbReference>
<keyword evidence="3" id="KW-1185">Reference proteome</keyword>
<name>A0ABV2JY81_9GAMM</name>
<sequence>MRIGKAVGWLLFGALASFAASSQAAVPDDAITACPVRKLDIDIERLKSAADVQSVILDPAGLRLTVLYRNGDVLRAGTIGCMTPMIAARLWVVNDEGRTDQGWIARARELAQIVLTDSQFSRVDSALQSDRSVTPTDTGFKVEHALAGGAGYSVAVIRAPRDSLGLSLSIVFRNL</sequence>
<accession>A0ABV2JY81</accession>
<evidence type="ECO:0000313" key="2">
    <source>
        <dbReference type="EMBL" id="MET3653801.1"/>
    </source>
</evidence>
<gene>
    <name evidence="2" type="ORF">ABIC75_003538</name>
</gene>
<organism evidence="2 3">
    <name type="scientific">Dyella japonica</name>
    <dbReference type="NCBI Taxonomy" id="231455"/>
    <lineage>
        <taxon>Bacteria</taxon>
        <taxon>Pseudomonadati</taxon>
        <taxon>Pseudomonadota</taxon>
        <taxon>Gammaproteobacteria</taxon>
        <taxon>Lysobacterales</taxon>
        <taxon>Rhodanobacteraceae</taxon>
        <taxon>Dyella</taxon>
    </lineage>
</organism>
<protein>
    <submittedName>
        <fullName evidence="2">Uncharacterized protein</fullName>
    </submittedName>
</protein>
<evidence type="ECO:0000256" key="1">
    <source>
        <dbReference type="SAM" id="SignalP"/>
    </source>
</evidence>
<proteinExistence type="predicted"/>
<dbReference type="EMBL" id="JBEPMU010000005">
    <property type="protein sequence ID" value="MET3653801.1"/>
    <property type="molecule type" value="Genomic_DNA"/>
</dbReference>
<comment type="caution">
    <text evidence="2">The sequence shown here is derived from an EMBL/GenBank/DDBJ whole genome shotgun (WGS) entry which is preliminary data.</text>
</comment>
<feature type="chain" id="PRO_5047222511" evidence="1">
    <location>
        <begin position="25"/>
        <end position="175"/>
    </location>
</feature>
<keyword evidence="1" id="KW-0732">Signal</keyword>